<evidence type="ECO:0000256" key="1">
    <source>
        <dbReference type="SAM" id="MobiDB-lite"/>
    </source>
</evidence>
<sequence>MGIVTSILAAALIGAAAVSPQTVATAQSAAPSSAGSTQAAAPAAISPAAASAQAASAAATANSATLGSQAKQAGDAGTRSPAAGITGVPRYRAGFRGPKGTSAPNATASVGVTGDADGNGLPDGTALLPGIATFRNGVKAGTPIQVRLQSPVDSGHARNGDIVRGILVAPVGDAPAGAPVELTVVAAAAAGQMTSAGELSLQVVKVNGTTVLSEVITATGEEGKKIIPDAAPERGTEAIFTPEKPLTLPAA</sequence>
<name>A0A1H4LRI8_9BACT</name>
<dbReference type="EMBL" id="FNSD01000001">
    <property type="protein sequence ID" value="SEB73214.1"/>
    <property type="molecule type" value="Genomic_DNA"/>
</dbReference>
<keyword evidence="2" id="KW-0732">Signal</keyword>
<evidence type="ECO:0000313" key="4">
    <source>
        <dbReference type="Proteomes" id="UP000182409"/>
    </source>
</evidence>
<feature type="region of interest" description="Disordered" evidence="1">
    <location>
        <begin position="70"/>
        <end position="111"/>
    </location>
</feature>
<evidence type="ECO:0000256" key="2">
    <source>
        <dbReference type="SAM" id="SignalP"/>
    </source>
</evidence>
<gene>
    <name evidence="3" type="ORF">SAMN05443244_1688</name>
</gene>
<accession>A0A1H4LRI8</accession>
<reference evidence="3 4" key="1">
    <citation type="submission" date="2016-10" db="EMBL/GenBank/DDBJ databases">
        <authorList>
            <person name="de Groot N.N."/>
        </authorList>
    </citation>
    <scope>NUCLEOTIDE SEQUENCE [LARGE SCALE GENOMIC DNA]</scope>
    <source>
        <strain evidence="3 4">AB35.6</strain>
    </source>
</reference>
<dbReference type="RefSeq" id="WP_074653310.1">
    <property type="nucleotide sequence ID" value="NZ_FNSD01000001.1"/>
</dbReference>
<dbReference type="OrthoDB" id="120815at2"/>
<feature type="signal peptide" evidence="2">
    <location>
        <begin position="1"/>
        <end position="24"/>
    </location>
</feature>
<protein>
    <submittedName>
        <fullName evidence="3">Uncharacterized protein</fullName>
    </submittedName>
</protein>
<evidence type="ECO:0000313" key="3">
    <source>
        <dbReference type="EMBL" id="SEB73214.1"/>
    </source>
</evidence>
<dbReference type="Proteomes" id="UP000182409">
    <property type="component" value="Unassembled WGS sequence"/>
</dbReference>
<dbReference type="AlphaFoldDB" id="A0A1H4LRI8"/>
<proteinExistence type="predicted"/>
<feature type="chain" id="PRO_5010194411" evidence="2">
    <location>
        <begin position="25"/>
        <end position="251"/>
    </location>
</feature>
<organism evidence="3 4">
    <name type="scientific">Terriglobus roseus</name>
    <dbReference type="NCBI Taxonomy" id="392734"/>
    <lineage>
        <taxon>Bacteria</taxon>
        <taxon>Pseudomonadati</taxon>
        <taxon>Acidobacteriota</taxon>
        <taxon>Terriglobia</taxon>
        <taxon>Terriglobales</taxon>
        <taxon>Acidobacteriaceae</taxon>
        <taxon>Terriglobus</taxon>
    </lineage>
</organism>